<reference evidence="6 7" key="1">
    <citation type="journal article" date="2024" name="BMC Genomics">
        <title>Genome assembly of redclaw crayfish (Cherax quadricarinatus) provides insights into its immune adaptation and hypoxia tolerance.</title>
        <authorList>
            <person name="Liu Z."/>
            <person name="Zheng J."/>
            <person name="Li H."/>
            <person name="Fang K."/>
            <person name="Wang S."/>
            <person name="He J."/>
            <person name="Zhou D."/>
            <person name="Weng S."/>
            <person name="Chi M."/>
            <person name="Gu Z."/>
            <person name="He J."/>
            <person name="Li F."/>
            <person name="Wang M."/>
        </authorList>
    </citation>
    <scope>NUCLEOTIDE SEQUENCE [LARGE SCALE GENOMIC DNA]</scope>
    <source>
        <strain evidence="6">ZL_2023a</strain>
    </source>
</reference>
<comment type="subcellular location">
    <subcellularLocation>
        <location evidence="1">Membrane</location>
        <topology evidence="1">Multi-pass membrane protein</topology>
    </subcellularLocation>
</comment>
<keyword evidence="3 5" id="KW-1133">Transmembrane helix</keyword>
<evidence type="ECO:0000256" key="4">
    <source>
        <dbReference type="ARBA" id="ARBA00023136"/>
    </source>
</evidence>
<keyword evidence="4 5" id="KW-0472">Membrane</keyword>
<feature type="transmembrane region" description="Helical" evidence="5">
    <location>
        <begin position="70"/>
        <end position="91"/>
    </location>
</feature>
<keyword evidence="2 5" id="KW-0812">Transmembrane</keyword>
<proteinExistence type="predicted"/>
<gene>
    <name evidence="6" type="ORF">OTU49_014830</name>
</gene>
<evidence type="ECO:0000313" key="7">
    <source>
        <dbReference type="Proteomes" id="UP001445076"/>
    </source>
</evidence>
<organism evidence="6 7">
    <name type="scientific">Cherax quadricarinatus</name>
    <name type="common">Australian red claw crayfish</name>
    <dbReference type="NCBI Taxonomy" id="27406"/>
    <lineage>
        <taxon>Eukaryota</taxon>
        <taxon>Metazoa</taxon>
        <taxon>Ecdysozoa</taxon>
        <taxon>Arthropoda</taxon>
        <taxon>Crustacea</taxon>
        <taxon>Multicrustacea</taxon>
        <taxon>Malacostraca</taxon>
        <taxon>Eumalacostraca</taxon>
        <taxon>Eucarida</taxon>
        <taxon>Decapoda</taxon>
        <taxon>Pleocyemata</taxon>
        <taxon>Astacidea</taxon>
        <taxon>Parastacoidea</taxon>
        <taxon>Parastacidae</taxon>
        <taxon>Cherax</taxon>
    </lineage>
</organism>
<dbReference type="EMBL" id="JARKIK010000007">
    <property type="protein sequence ID" value="KAK8750439.1"/>
    <property type="molecule type" value="Genomic_DNA"/>
</dbReference>
<dbReference type="GO" id="GO:0016020">
    <property type="term" value="C:membrane"/>
    <property type="evidence" value="ECO:0007669"/>
    <property type="project" value="UniProtKB-SubCell"/>
</dbReference>
<feature type="transmembrane region" description="Helical" evidence="5">
    <location>
        <begin position="43"/>
        <end position="64"/>
    </location>
</feature>
<accession>A0AAW0YF44</accession>
<feature type="transmembrane region" description="Helical" evidence="5">
    <location>
        <begin position="103"/>
        <end position="127"/>
    </location>
</feature>
<evidence type="ECO:0000256" key="5">
    <source>
        <dbReference type="SAM" id="Phobius"/>
    </source>
</evidence>
<evidence type="ECO:0000313" key="6">
    <source>
        <dbReference type="EMBL" id="KAK8750439.1"/>
    </source>
</evidence>
<evidence type="ECO:0000256" key="3">
    <source>
        <dbReference type="ARBA" id="ARBA00022989"/>
    </source>
</evidence>
<protein>
    <submittedName>
        <fullName evidence="6">Uncharacterized protein</fullName>
    </submittedName>
</protein>
<feature type="non-terminal residue" evidence="6">
    <location>
        <position position="172"/>
    </location>
</feature>
<name>A0AAW0YF44_CHEQU</name>
<evidence type="ECO:0000256" key="1">
    <source>
        <dbReference type="ARBA" id="ARBA00004141"/>
    </source>
</evidence>
<dbReference type="Pfam" id="PF04103">
    <property type="entry name" value="CD20"/>
    <property type="match status" value="1"/>
</dbReference>
<dbReference type="InterPro" id="IPR007237">
    <property type="entry name" value="CD20-like"/>
</dbReference>
<dbReference type="AlphaFoldDB" id="A0AAW0YF44"/>
<sequence length="172" mass="19026">MQHNQVFVIQVSSGTKLPLALPAPPDTLLPSEVKYSASLVRGLGFAHIILGAVLFLLGVLGSWVEPETCWSGAGVWSGMSTMCCGISGLIAHRLWYKNFTIKTFLVSSVVSLVITVLAVILTIYAIVNRQQHYFHLLEQAENNPWFQPYDLDREHRLTLSVSANQLVGFTLE</sequence>
<comment type="caution">
    <text evidence="6">The sequence shown here is derived from an EMBL/GenBank/DDBJ whole genome shotgun (WGS) entry which is preliminary data.</text>
</comment>
<dbReference type="Proteomes" id="UP001445076">
    <property type="component" value="Unassembled WGS sequence"/>
</dbReference>
<keyword evidence="7" id="KW-1185">Reference proteome</keyword>
<evidence type="ECO:0000256" key="2">
    <source>
        <dbReference type="ARBA" id="ARBA00022692"/>
    </source>
</evidence>